<evidence type="ECO:0000256" key="3">
    <source>
        <dbReference type="ARBA" id="ARBA00005842"/>
    </source>
</evidence>
<evidence type="ECO:0000256" key="8">
    <source>
        <dbReference type="ARBA" id="ARBA00022842"/>
    </source>
</evidence>
<keyword evidence="8 10" id="KW-0460">Magnesium</keyword>
<comment type="catalytic activity">
    <reaction evidence="9 10 11">
        <text>adenosine(37) in tRNA + dimethylallyl diphosphate = N(6)-dimethylallyladenosine(37) in tRNA + diphosphate</text>
        <dbReference type="Rhea" id="RHEA:26482"/>
        <dbReference type="Rhea" id="RHEA-COMP:10162"/>
        <dbReference type="Rhea" id="RHEA-COMP:10375"/>
        <dbReference type="ChEBI" id="CHEBI:33019"/>
        <dbReference type="ChEBI" id="CHEBI:57623"/>
        <dbReference type="ChEBI" id="CHEBI:74411"/>
        <dbReference type="ChEBI" id="CHEBI:74415"/>
        <dbReference type="EC" id="2.5.1.75"/>
    </reaction>
</comment>
<dbReference type="SUPFAM" id="SSF52540">
    <property type="entry name" value="P-loop containing nucleoside triphosphate hydrolases"/>
    <property type="match status" value="1"/>
</dbReference>
<evidence type="ECO:0000256" key="13">
    <source>
        <dbReference type="RuleBase" id="RU003785"/>
    </source>
</evidence>
<keyword evidence="5 10" id="KW-0819">tRNA processing</keyword>
<comment type="caution">
    <text evidence="14">The sequence shown here is derived from an EMBL/GenBank/DDBJ whole genome shotgun (WGS) entry which is preliminary data.</text>
</comment>
<dbReference type="InterPro" id="IPR027417">
    <property type="entry name" value="P-loop_NTPase"/>
</dbReference>
<feature type="binding site" evidence="10">
    <location>
        <begin position="9"/>
        <end position="16"/>
    </location>
    <ligand>
        <name>ATP</name>
        <dbReference type="ChEBI" id="CHEBI:30616"/>
    </ligand>
</feature>
<evidence type="ECO:0000256" key="12">
    <source>
        <dbReference type="RuleBase" id="RU003784"/>
    </source>
</evidence>
<evidence type="ECO:0000313" key="14">
    <source>
        <dbReference type="EMBL" id="OGN32919.1"/>
    </source>
</evidence>
<evidence type="ECO:0000256" key="1">
    <source>
        <dbReference type="ARBA" id="ARBA00001946"/>
    </source>
</evidence>
<feature type="binding site" evidence="10">
    <location>
        <begin position="11"/>
        <end position="16"/>
    </location>
    <ligand>
        <name>substrate</name>
    </ligand>
</feature>
<dbReference type="HAMAP" id="MF_00185">
    <property type="entry name" value="IPP_trans"/>
    <property type="match status" value="1"/>
</dbReference>
<evidence type="ECO:0000256" key="2">
    <source>
        <dbReference type="ARBA" id="ARBA00003213"/>
    </source>
</evidence>
<dbReference type="InterPro" id="IPR018022">
    <property type="entry name" value="IPT"/>
</dbReference>
<comment type="subunit">
    <text evidence="10">Monomer.</text>
</comment>
<dbReference type="InterPro" id="IPR039657">
    <property type="entry name" value="Dimethylallyltransferase"/>
</dbReference>
<dbReference type="AlphaFoldDB" id="A0A1F8H7R4"/>
<dbReference type="Pfam" id="PF01715">
    <property type="entry name" value="IPPT"/>
    <property type="match status" value="1"/>
</dbReference>
<evidence type="ECO:0000256" key="6">
    <source>
        <dbReference type="ARBA" id="ARBA00022741"/>
    </source>
</evidence>
<dbReference type="NCBIfam" id="TIGR00174">
    <property type="entry name" value="miaA"/>
    <property type="match status" value="1"/>
</dbReference>
<feature type="site" description="Interaction with substrate tRNA" evidence="10">
    <location>
        <position position="100"/>
    </location>
</feature>
<comment type="cofactor">
    <cofactor evidence="1 10">
        <name>Mg(2+)</name>
        <dbReference type="ChEBI" id="CHEBI:18420"/>
    </cofactor>
</comment>
<keyword evidence="4 10" id="KW-0808">Transferase</keyword>
<dbReference type="EMBL" id="MGKW01000044">
    <property type="protein sequence ID" value="OGN32919.1"/>
    <property type="molecule type" value="Genomic_DNA"/>
</dbReference>
<proteinExistence type="inferred from homology"/>
<dbReference type="PANTHER" id="PTHR11088">
    <property type="entry name" value="TRNA DIMETHYLALLYLTRANSFERASE"/>
    <property type="match status" value="1"/>
</dbReference>
<feature type="region of interest" description="Interaction with substrate tRNA" evidence="10">
    <location>
        <begin position="34"/>
        <end position="37"/>
    </location>
</feature>
<protein>
    <recommendedName>
        <fullName evidence="10">tRNA dimethylallyltransferase</fullName>
        <ecNumber evidence="10">2.5.1.75</ecNumber>
    </recommendedName>
    <alternativeName>
        <fullName evidence="10">Dimethylallyl diphosphate:tRNA dimethylallyltransferase</fullName>
        <shortName evidence="10">DMAPP:tRNA dimethylallyltransferase</shortName>
        <shortName evidence="10">DMATase</shortName>
    </alternativeName>
    <alternativeName>
        <fullName evidence="10">Isopentenyl-diphosphate:tRNA isopentenyltransferase</fullName>
        <shortName evidence="10">IPP transferase</shortName>
        <shortName evidence="10">IPPT</shortName>
        <shortName evidence="10">IPTase</shortName>
    </alternativeName>
</protein>
<comment type="function">
    <text evidence="2 10 12">Catalyzes the transfer of a dimethylallyl group onto the adenine at position 37 in tRNAs that read codons beginning with uridine, leading to the formation of N6-(dimethylallyl)adenosine (i(6)A).</text>
</comment>
<evidence type="ECO:0000313" key="15">
    <source>
        <dbReference type="Proteomes" id="UP000178155"/>
    </source>
</evidence>
<evidence type="ECO:0000256" key="9">
    <source>
        <dbReference type="ARBA" id="ARBA00049563"/>
    </source>
</evidence>
<organism evidence="14 15">
    <name type="scientific">Candidatus Yanofskybacteria bacterium RIFCSPLOWO2_02_FULL_47_9b</name>
    <dbReference type="NCBI Taxonomy" id="1802708"/>
    <lineage>
        <taxon>Bacteria</taxon>
        <taxon>Candidatus Yanofskyibacteriota</taxon>
    </lineage>
</organism>
<dbReference type="GO" id="GO:0052381">
    <property type="term" value="F:tRNA dimethylallyltransferase activity"/>
    <property type="evidence" value="ECO:0007669"/>
    <property type="project" value="UniProtKB-UniRule"/>
</dbReference>
<comment type="similarity">
    <text evidence="3 10 13">Belongs to the IPP transferase family.</text>
</comment>
<evidence type="ECO:0000256" key="7">
    <source>
        <dbReference type="ARBA" id="ARBA00022840"/>
    </source>
</evidence>
<dbReference type="PANTHER" id="PTHR11088:SF60">
    <property type="entry name" value="TRNA DIMETHYLALLYLTRANSFERASE"/>
    <property type="match status" value="1"/>
</dbReference>
<evidence type="ECO:0000256" key="5">
    <source>
        <dbReference type="ARBA" id="ARBA00022694"/>
    </source>
</evidence>
<evidence type="ECO:0000256" key="11">
    <source>
        <dbReference type="RuleBase" id="RU003783"/>
    </source>
</evidence>
<dbReference type="Gene3D" id="3.40.50.300">
    <property type="entry name" value="P-loop containing nucleotide triphosphate hydrolases"/>
    <property type="match status" value="1"/>
</dbReference>
<gene>
    <name evidence="10" type="primary">miaA</name>
    <name evidence="14" type="ORF">A3I39_02305</name>
</gene>
<accession>A0A1F8H7R4</accession>
<reference evidence="14 15" key="1">
    <citation type="journal article" date="2016" name="Nat. Commun.">
        <title>Thousands of microbial genomes shed light on interconnected biogeochemical processes in an aquifer system.</title>
        <authorList>
            <person name="Anantharaman K."/>
            <person name="Brown C.T."/>
            <person name="Hug L.A."/>
            <person name="Sharon I."/>
            <person name="Castelle C.J."/>
            <person name="Probst A.J."/>
            <person name="Thomas B.C."/>
            <person name="Singh A."/>
            <person name="Wilkins M.J."/>
            <person name="Karaoz U."/>
            <person name="Brodie E.L."/>
            <person name="Williams K.H."/>
            <person name="Hubbard S.S."/>
            <person name="Banfield J.F."/>
        </authorList>
    </citation>
    <scope>NUCLEOTIDE SEQUENCE [LARGE SCALE GENOMIC DNA]</scope>
</reference>
<evidence type="ECO:0000256" key="10">
    <source>
        <dbReference type="HAMAP-Rule" id="MF_00185"/>
    </source>
</evidence>
<sequence>MKRLIVIVGPTASGKSVFTIKLARKIKGEIISADSRQVYCGMDIGTGKVTKREQKLVPHHLLDVASPRNNFSAGQFVKLARRAIADIIRRGKIPIIVGGTGFYIDSLVYNIPLPEVKPDWKLRKQLEQKTPAQLLTILKKLDPVWAQNVDPKNPRRLVRAIEVSKVTKSQKFNITDFYKQKVDAQFIGLAPKQKKLERNIAKRLMQRLKQGMVREVSKLHAGGLSWKRLESFGLEYKWLALFLQKKITRAEMLTNLKRDIIRYAKRQMRWFKRNPNIRWRTN</sequence>
<dbReference type="Gene3D" id="1.10.20.140">
    <property type="match status" value="1"/>
</dbReference>
<keyword evidence="6 10" id="KW-0547">Nucleotide-binding</keyword>
<comment type="caution">
    <text evidence="10">Lacks conserved residue(s) required for the propagation of feature annotation.</text>
</comment>
<name>A0A1F8H7R4_9BACT</name>
<dbReference type="GO" id="GO:0005524">
    <property type="term" value="F:ATP binding"/>
    <property type="evidence" value="ECO:0007669"/>
    <property type="project" value="UniProtKB-UniRule"/>
</dbReference>
<dbReference type="EC" id="2.5.1.75" evidence="10"/>
<dbReference type="Proteomes" id="UP000178155">
    <property type="component" value="Unassembled WGS sequence"/>
</dbReference>
<feature type="site" description="Interaction with substrate tRNA" evidence="10">
    <location>
        <position position="123"/>
    </location>
</feature>
<evidence type="ECO:0000256" key="4">
    <source>
        <dbReference type="ARBA" id="ARBA00022679"/>
    </source>
</evidence>
<keyword evidence="7 10" id="KW-0067">ATP-binding</keyword>
<dbReference type="GO" id="GO:0006400">
    <property type="term" value="P:tRNA modification"/>
    <property type="evidence" value="ECO:0007669"/>
    <property type="project" value="TreeGrafter"/>
</dbReference>